<comment type="caution">
    <text evidence="2">The sequence shown here is derived from an EMBL/GenBank/DDBJ whole genome shotgun (WGS) entry which is preliminary data.</text>
</comment>
<dbReference type="EMBL" id="JAIXNE010000001">
    <property type="protein sequence ID" value="MCA6073909.1"/>
    <property type="molecule type" value="Genomic_DNA"/>
</dbReference>
<dbReference type="SUPFAM" id="SSF51206">
    <property type="entry name" value="cAMP-binding domain-like"/>
    <property type="match status" value="1"/>
</dbReference>
<organism evidence="2 3">
    <name type="scientific">Fulvivirga sedimenti</name>
    <dbReference type="NCBI Taxonomy" id="2879465"/>
    <lineage>
        <taxon>Bacteria</taxon>
        <taxon>Pseudomonadati</taxon>
        <taxon>Bacteroidota</taxon>
        <taxon>Cytophagia</taxon>
        <taxon>Cytophagales</taxon>
        <taxon>Fulvivirgaceae</taxon>
        <taxon>Fulvivirga</taxon>
    </lineage>
</organism>
<dbReference type="Pfam" id="PF00027">
    <property type="entry name" value="cNMP_binding"/>
    <property type="match status" value="1"/>
</dbReference>
<evidence type="ECO:0000259" key="1">
    <source>
        <dbReference type="PROSITE" id="PS50042"/>
    </source>
</evidence>
<accession>A0A9X1KWF3</accession>
<dbReference type="CDD" id="cd00038">
    <property type="entry name" value="CAP_ED"/>
    <property type="match status" value="1"/>
</dbReference>
<dbReference type="Proteomes" id="UP001139409">
    <property type="component" value="Unassembled WGS sequence"/>
</dbReference>
<protein>
    <submittedName>
        <fullName evidence="2">Cyclic nucleotide-binding domain-containing protein</fullName>
    </submittedName>
</protein>
<name>A0A9X1KWF3_9BACT</name>
<gene>
    <name evidence="2" type="ORF">LDX50_03465</name>
</gene>
<dbReference type="InterPro" id="IPR014710">
    <property type="entry name" value="RmlC-like_jellyroll"/>
</dbReference>
<keyword evidence="3" id="KW-1185">Reference proteome</keyword>
<dbReference type="InterPro" id="IPR018490">
    <property type="entry name" value="cNMP-bd_dom_sf"/>
</dbReference>
<dbReference type="Gene3D" id="2.60.120.10">
    <property type="entry name" value="Jelly Rolls"/>
    <property type="match status" value="1"/>
</dbReference>
<reference evidence="2" key="1">
    <citation type="submission" date="2021-09" db="EMBL/GenBank/DDBJ databases">
        <title>Fulvivirga sp. isolated from coastal sediment.</title>
        <authorList>
            <person name="Yu H."/>
        </authorList>
    </citation>
    <scope>NUCLEOTIDE SEQUENCE</scope>
    <source>
        <strain evidence="2">1062</strain>
    </source>
</reference>
<proteinExistence type="predicted"/>
<evidence type="ECO:0000313" key="2">
    <source>
        <dbReference type="EMBL" id="MCA6073909.1"/>
    </source>
</evidence>
<dbReference type="SMART" id="SM00100">
    <property type="entry name" value="cNMP"/>
    <property type="match status" value="1"/>
</dbReference>
<dbReference type="RefSeq" id="WP_225697019.1">
    <property type="nucleotide sequence ID" value="NZ_JAIXNE010000001.1"/>
</dbReference>
<feature type="domain" description="Cyclic nucleotide-binding" evidence="1">
    <location>
        <begin position="25"/>
        <end position="145"/>
    </location>
</feature>
<sequence>MINPFKKTYTTYELRIFNFLSGIRLFKNLTFKEMSYFLPFMHERNFQKDEVVFFRDDPSHALYLLKRGEVLLNIDVNDSFESLTSVKGGNVLGESCLLENSKRQLNAIVISESAQFYVIPQDNIFSIFENHARVKTKMLKELAMMYNEYNSNLFKAYRSSFGFFHLSQIYGKERP</sequence>
<dbReference type="InterPro" id="IPR000595">
    <property type="entry name" value="cNMP-bd_dom"/>
</dbReference>
<evidence type="ECO:0000313" key="3">
    <source>
        <dbReference type="Proteomes" id="UP001139409"/>
    </source>
</evidence>
<dbReference type="AlphaFoldDB" id="A0A9X1KWF3"/>
<dbReference type="PROSITE" id="PS50042">
    <property type="entry name" value="CNMP_BINDING_3"/>
    <property type="match status" value="1"/>
</dbReference>